<evidence type="ECO:0000313" key="6">
    <source>
        <dbReference type="Proteomes" id="UP000636394"/>
    </source>
</evidence>
<dbReference type="GO" id="GO:0006281">
    <property type="term" value="P:DNA repair"/>
    <property type="evidence" value="ECO:0007669"/>
    <property type="project" value="InterPro"/>
</dbReference>
<evidence type="ECO:0000259" key="3">
    <source>
        <dbReference type="Pfam" id="PF02870"/>
    </source>
</evidence>
<reference evidence="4 6" key="1">
    <citation type="submission" date="2019-11" db="EMBL/GenBank/DDBJ databases">
        <title>Eggerthellaceae novel genus isolated from the rectal contents of marmort.</title>
        <authorList>
            <person name="Zhang G."/>
        </authorList>
    </citation>
    <scope>NUCLEOTIDE SEQUENCE [LARGE SCALE GENOMIC DNA]</scope>
    <source>
        <strain evidence="6">zg-886</strain>
        <strain evidence="4">Zg-886</strain>
    </source>
</reference>
<dbReference type="Proteomes" id="UP000671910">
    <property type="component" value="Chromosome"/>
</dbReference>
<dbReference type="Pfam" id="PF02870">
    <property type="entry name" value="Methyltransf_1N"/>
    <property type="match status" value="1"/>
</dbReference>
<reference evidence="5" key="2">
    <citation type="submission" date="2021-04" db="EMBL/GenBank/DDBJ databases">
        <title>Novel species in family Eggerthellaceae.</title>
        <authorList>
            <person name="Zhang G."/>
        </authorList>
    </citation>
    <scope>NUCLEOTIDE SEQUENCE</scope>
    <source>
        <strain evidence="5">Zg-886</strain>
    </source>
</reference>
<dbReference type="EMBL" id="WPCR01000007">
    <property type="protein sequence ID" value="NHM14395.1"/>
    <property type="molecule type" value="Genomic_DNA"/>
</dbReference>
<name>A0A9E6MSH9_9ACTN</name>
<dbReference type="GO" id="GO:0032259">
    <property type="term" value="P:methylation"/>
    <property type="evidence" value="ECO:0007669"/>
    <property type="project" value="UniProtKB-KW"/>
</dbReference>
<dbReference type="InterPro" id="IPR014048">
    <property type="entry name" value="MethylDNA_cys_MeTrfase_DNA-bd"/>
</dbReference>
<dbReference type="PANTHER" id="PTHR10815">
    <property type="entry name" value="METHYLATED-DNA--PROTEIN-CYSTEINE METHYLTRANSFERASE"/>
    <property type="match status" value="1"/>
</dbReference>
<keyword evidence="1" id="KW-0227">DNA damage</keyword>
<dbReference type="Proteomes" id="UP000636394">
    <property type="component" value="Unassembled WGS sequence"/>
</dbReference>
<evidence type="ECO:0000313" key="5">
    <source>
        <dbReference type="EMBL" id="QTU84871.1"/>
    </source>
</evidence>
<keyword evidence="5" id="KW-0808">Transferase</keyword>
<organism evidence="5 7">
    <name type="scientific">Xiamenia xianingshaonis</name>
    <dbReference type="NCBI Taxonomy" id="2682776"/>
    <lineage>
        <taxon>Bacteria</taxon>
        <taxon>Bacillati</taxon>
        <taxon>Actinomycetota</taxon>
        <taxon>Coriobacteriia</taxon>
        <taxon>Eggerthellales</taxon>
        <taxon>Eggerthellaceae</taxon>
        <taxon>Xiamenia</taxon>
    </lineage>
</organism>
<keyword evidence="6" id="KW-1185">Reference proteome</keyword>
<dbReference type="CDD" id="cd06445">
    <property type="entry name" value="ATase"/>
    <property type="match status" value="1"/>
</dbReference>
<proteinExistence type="predicted"/>
<keyword evidence="5" id="KW-0489">Methyltransferase</keyword>
<protein>
    <submittedName>
        <fullName evidence="5">Methylated-DNA--[protein]-cysteine S-methyltransferase</fullName>
        <ecNumber evidence="5">2.1.1.63</ecNumber>
    </submittedName>
</protein>
<dbReference type="RefSeq" id="WP_166339613.1">
    <property type="nucleotide sequence ID" value="NZ_CP072829.1"/>
</dbReference>
<dbReference type="Gene3D" id="3.30.160.70">
    <property type="entry name" value="Methylated DNA-protein cysteine methyltransferase domain"/>
    <property type="match status" value="1"/>
</dbReference>
<dbReference type="InterPro" id="IPR036631">
    <property type="entry name" value="MGMT_N_sf"/>
</dbReference>
<dbReference type="KEGG" id="ebz:J7S26_02870"/>
<feature type="domain" description="Methylguanine DNA methyltransferase ribonuclease-like" evidence="3">
    <location>
        <begin position="7"/>
        <end position="69"/>
    </location>
</feature>
<sequence>MTDGVSYFSYPTPLGKVTIAANGRAVVFLGFGDLELAGTRKATELTNRTASQIQEYLAGKRQAFSVPTAPQGTPFQRRVWDALAAIPYGQTRTAAQVAEMLGAPKSFRSVGAAVNRNPLPILVPSHRVSGSKGAAALAPLLELERSNAAESDGC</sequence>
<evidence type="ECO:0000313" key="7">
    <source>
        <dbReference type="Proteomes" id="UP000671910"/>
    </source>
</evidence>
<dbReference type="EC" id="2.1.1.63" evidence="5"/>
<dbReference type="InterPro" id="IPR036217">
    <property type="entry name" value="MethylDNA_cys_MeTrfase_DNAb"/>
</dbReference>
<dbReference type="Pfam" id="PF01035">
    <property type="entry name" value="DNA_binding_1"/>
    <property type="match status" value="1"/>
</dbReference>
<gene>
    <name evidence="4" type="ORF">GMI68_06390</name>
    <name evidence="5" type="ORF">J7S26_02870</name>
</gene>
<dbReference type="InterPro" id="IPR036388">
    <property type="entry name" value="WH-like_DNA-bd_sf"/>
</dbReference>
<dbReference type="SUPFAM" id="SSF46767">
    <property type="entry name" value="Methylated DNA-protein cysteine methyltransferase, C-terminal domain"/>
    <property type="match status" value="1"/>
</dbReference>
<dbReference type="GO" id="GO:0003908">
    <property type="term" value="F:methylated-DNA-[protein]-cysteine S-methyltransferase activity"/>
    <property type="evidence" value="ECO:0007669"/>
    <property type="project" value="UniProtKB-EC"/>
</dbReference>
<evidence type="ECO:0000256" key="1">
    <source>
        <dbReference type="ARBA" id="ARBA00022763"/>
    </source>
</evidence>
<dbReference type="SUPFAM" id="SSF53155">
    <property type="entry name" value="Methylated DNA-protein cysteine methyltransferase domain"/>
    <property type="match status" value="1"/>
</dbReference>
<feature type="domain" description="Methylated-DNA-[protein]-cysteine S-methyltransferase DNA binding" evidence="2">
    <location>
        <begin position="74"/>
        <end position="135"/>
    </location>
</feature>
<dbReference type="EMBL" id="CP072829">
    <property type="protein sequence ID" value="QTU84871.1"/>
    <property type="molecule type" value="Genomic_DNA"/>
</dbReference>
<dbReference type="InterPro" id="IPR008332">
    <property type="entry name" value="MethylG_MeTrfase_N"/>
</dbReference>
<dbReference type="NCBIfam" id="TIGR00589">
    <property type="entry name" value="ogt"/>
    <property type="match status" value="1"/>
</dbReference>
<dbReference type="Gene3D" id="1.10.10.10">
    <property type="entry name" value="Winged helix-like DNA-binding domain superfamily/Winged helix DNA-binding domain"/>
    <property type="match status" value="1"/>
</dbReference>
<evidence type="ECO:0000259" key="2">
    <source>
        <dbReference type="Pfam" id="PF01035"/>
    </source>
</evidence>
<dbReference type="PANTHER" id="PTHR10815:SF13">
    <property type="entry name" value="METHYLATED-DNA--PROTEIN-CYSTEINE METHYLTRANSFERASE"/>
    <property type="match status" value="1"/>
</dbReference>
<dbReference type="AlphaFoldDB" id="A0A9E6MSH9"/>
<accession>A0A9E6MSH9</accession>
<evidence type="ECO:0000313" key="4">
    <source>
        <dbReference type="EMBL" id="NHM14395.1"/>
    </source>
</evidence>